<proteinExistence type="predicted"/>
<feature type="transmembrane region" description="Helical" evidence="1">
    <location>
        <begin position="36"/>
        <end position="51"/>
    </location>
</feature>
<gene>
    <name evidence="2" type="ORF">F4Y60_08275</name>
</gene>
<evidence type="ECO:0000313" key="2">
    <source>
        <dbReference type="EMBL" id="MXY34073.1"/>
    </source>
</evidence>
<feature type="transmembrane region" description="Helical" evidence="1">
    <location>
        <begin position="63"/>
        <end position="81"/>
    </location>
</feature>
<sequence>MMAARFAFLLRTAGILAMGGIGGSLAYWVGLPMPYLTGSLAFVAAYTIFRTRKGAREVQFPPLLRMIFVAVIGTMIGATFTTDLLAVVPSLGLSMLAMVLFVVIALAGNYALFR</sequence>
<name>A0A6B0Y207_9RHOB</name>
<dbReference type="Pfam" id="PF05145">
    <property type="entry name" value="AbrB"/>
    <property type="match status" value="1"/>
</dbReference>
<organism evidence="2">
    <name type="scientific">Boseongicola sp. SB0664_bin_43</name>
    <dbReference type="NCBI Taxonomy" id="2604844"/>
    <lineage>
        <taxon>Bacteria</taxon>
        <taxon>Pseudomonadati</taxon>
        <taxon>Pseudomonadota</taxon>
        <taxon>Alphaproteobacteria</taxon>
        <taxon>Rhodobacterales</taxon>
        <taxon>Paracoccaceae</taxon>
        <taxon>Boseongicola</taxon>
    </lineage>
</organism>
<feature type="non-terminal residue" evidence="2">
    <location>
        <position position="114"/>
    </location>
</feature>
<dbReference type="InterPro" id="IPR007820">
    <property type="entry name" value="AbrB_fam"/>
</dbReference>
<keyword evidence="1" id="KW-1133">Transmembrane helix</keyword>
<reference evidence="2" key="1">
    <citation type="submission" date="2019-09" db="EMBL/GenBank/DDBJ databases">
        <title>Characterisation of the sponge microbiome using genome-centric metagenomics.</title>
        <authorList>
            <person name="Engelberts J.P."/>
            <person name="Robbins S.J."/>
            <person name="De Goeij J.M."/>
            <person name="Aranda M."/>
            <person name="Bell S.C."/>
            <person name="Webster N.S."/>
        </authorList>
    </citation>
    <scope>NUCLEOTIDE SEQUENCE</scope>
    <source>
        <strain evidence="2">SB0664_bin_43</strain>
    </source>
</reference>
<dbReference type="EMBL" id="VXRY01000325">
    <property type="protein sequence ID" value="MXY34073.1"/>
    <property type="molecule type" value="Genomic_DNA"/>
</dbReference>
<feature type="transmembrane region" description="Helical" evidence="1">
    <location>
        <begin position="93"/>
        <end position="113"/>
    </location>
</feature>
<accession>A0A6B0Y207</accession>
<dbReference type="GO" id="GO:0016020">
    <property type="term" value="C:membrane"/>
    <property type="evidence" value="ECO:0007669"/>
    <property type="project" value="InterPro"/>
</dbReference>
<protein>
    <submittedName>
        <fullName evidence="2">AbrB family transcriptional regulator</fullName>
    </submittedName>
</protein>
<evidence type="ECO:0000256" key="1">
    <source>
        <dbReference type="SAM" id="Phobius"/>
    </source>
</evidence>
<dbReference type="GO" id="GO:0010468">
    <property type="term" value="P:regulation of gene expression"/>
    <property type="evidence" value="ECO:0007669"/>
    <property type="project" value="InterPro"/>
</dbReference>
<keyword evidence="1" id="KW-0812">Transmembrane</keyword>
<keyword evidence="1" id="KW-0472">Membrane</keyword>
<comment type="caution">
    <text evidence="2">The sequence shown here is derived from an EMBL/GenBank/DDBJ whole genome shotgun (WGS) entry which is preliminary data.</text>
</comment>
<dbReference type="AlphaFoldDB" id="A0A6B0Y207"/>